<reference evidence="2" key="1">
    <citation type="journal article" date="2013" name="PLoS ONE">
        <title>Metagenomic insights into the carbohydrate-active enzymes carried by the microorganisms adhering to solid digesta in the rumen of cows.</title>
        <authorList>
            <person name="Wang L."/>
            <person name="Hatem A."/>
            <person name="Catalyurek U.V."/>
            <person name="Morrison M."/>
            <person name="Yu Z."/>
        </authorList>
    </citation>
    <scope>NUCLEOTIDE SEQUENCE</scope>
</reference>
<keyword evidence="1" id="KW-0812">Transmembrane</keyword>
<proteinExistence type="predicted"/>
<feature type="transmembrane region" description="Helical" evidence="1">
    <location>
        <begin position="12"/>
        <end position="32"/>
    </location>
</feature>
<name>W0FT06_9BACT</name>
<accession>W0FT06</accession>
<dbReference type="AlphaFoldDB" id="W0FT06"/>
<dbReference type="InterPro" id="IPR043751">
    <property type="entry name" value="DUF5696"/>
</dbReference>
<keyword evidence="1" id="KW-0472">Membrane</keyword>
<dbReference type="EMBL" id="KC246866">
    <property type="protein sequence ID" value="AHF26077.1"/>
    <property type="molecule type" value="Genomic_DNA"/>
</dbReference>
<sequence>MKKRSLIVRLIPWIVALAAIAALIFFVFVPIYSVREDSISEPPEILGYEGDGAPLKMENDALLFEMDAATTQFTVTDKKTGKVWYSNPENRATDPIALSSNKDALSATLNVTYTFSGGEIELNNYTYSMENQTFRILPQEDGSIRVDYAIGKIEKKFLLPTAITVERYKQFTDAMSKKNKKQVSSNYSLYESSKLDKKDNKDEIIAMYPSVVDQDLYIMKADTTSNNKAKIEGYFKEAGYTEEDLEIDQQLIAGERSNNGPVFNASMIYRLDGEDLVVEVPYDAMRCEDNTPLTYVSVLPMFGAAGTNQEGYMLLPEGGGALINYNNGKLSQSAYYANLYGWDYATERTEVVSETENAFPVFGMGQEDGSFICIIEGASSYAGICADISGRFNSYNYIYSKYNVLHYDRFNVSNRTAQLLYMYEKDIPDDTIVQRYHFLAGNNYADMAHAYGDYLRKNPELKNETASEETPVNVELIGAINKVVSKAGFPVDSVIAVTKFDEAADIIHELTEKGVRDLHVRMEGWCNGGVRQKVLTGIHVQGELGGEDGMKKLISSAKSDGASLSFDGISCFAYNSGIFDGFAPFSNAARFTTREQVKLYNYDIVTYQQSDWQDPYYLVRPEYASKCAENLINGVSDRGAEGVAFRDIGNLLSADYYVSNTVTREMVKQVNVQTLRDAVAKGLKITIKEGNDYAIPYADMITDMNLSGNAYAIIDRRIPFYQIAIHGMKNYTGESINLAGDYHTALLECAEYGAGLNFTFMKADTEILQDTMYSSYTAGGYDRWKDEVIPMILRYQQEMKGLNRQQIVRHDQLSDEVSVTEYQDGTKVYVNYSDNVYKNKRYDVSIPARDYVVERGNGQ</sequence>
<evidence type="ECO:0000256" key="1">
    <source>
        <dbReference type="SAM" id="Phobius"/>
    </source>
</evidence>
<dbReference type="Pfam" id="PF18952">
    <property type="entry name" value="DUF5696"/>
    <property type="match status" value="1"/>
</dbReference>
<protein>
    <submittedName>
        <fullName evidence="2">Uncharacterized protein</fullName>
    </submittedName>
</protein>
<evidence type="ECO:0000313" key="2">
    <source>
        <dbReference type="EMBL" id="AHF26077.1"/>
    </source>
</evidence>
<keyword evidence="1" id="KW-1133">Transmembrane helix</keyword>
<organism evidence="2">
    <name type="scientific">uncultured bacterium Contigcl_1764b</name>
    <dbReference type="NCBI Taxonomy" id="1393658"/>
    <lineage>
        <taxon>Bacteria</taxon>
        <taxon>environmental samples</taxon>
    </lineage>
</organism>